<dbReference type="Gramene" id="PUZ75118">
    <property type="protein sequence ID" value="PUZ75118"/>
    <property type="gene ID" value="GQ55_1G123500"/>
</dbReference>
<reference evidence="3 4" key="1">
    <citation type="submission" date="2018-04" db="EMBL/GenBank/DDBJ databases">
        <title>WGS assembly of Panicum hallii var. hallii HAL2.</title>
        <authorList>
            <person name="Lovell J."/>
            <person name="Jenkins J."/>
            <person name="Lowry D."/>
            <person name="Mamidi S."/>
            <person name="Sreedasyam A."/>
            <person name="Weng X."/>
            <person name="Barry K."/>
            <person name="Bonette J."/>
            <person name="Campitelli B."/>
            <person name="Daum C."/>
            <person name="Gordon S."/>
            <person name="Gould B."/>
            <person name="Lipzen A."/>
            <person name="MacQueen A."/>
            <person name="Palacio-Mejia J."/>
            <person name="Plott C."/>
            <person name="Shakirov E."/>
            <person name="Shu S."/>
            <person name="Yoshinaga Y."/>
            <person name="Zane M."/>
            <person name="Rokhsar D."/>
            <person name="Grimwood J."/>
            <person name="Schmutz J."/>
            <person name="Juenger T."/>
        </authorList>
    </citation>
    <scope>NUCLEOTIDE SEQUENCE [LARGE SCALE GENOMIC DNA]</scope>
    <source>
        <strain evidence="4">cv. HAL2</strain>
    </source>
</reference>
<dbReference type="AlphaFoldDB" id="A0A2T7F4X6"/>
<feature type="region of interest" description="Disordered" evidence="1">
    <location>
        <begin position="96"/>
        <end position="122"/>
    </location>
</feature>
<evidence type="ECO:0000256" key="1">
    <source>
        <dbReference type="SAM" id="MobiDB-lite"/>
    </source>
</evidence>
<evidence type="ECO:0000313" key="4">
    <source>
        <dbReference type="Proteomes" id="UP000244336"/>
    </source>
</evidence>
<organism evidence="3 4">
    <name type="scientific">Panicum hallii var. hallii</name>
    <dbReference type="NCBI Taxonomy" id="1504633"/>
    <lineage>
        <taxon>Eukaryota</taxon>
        <taxon>Viridiplantae</taxon>
        <taxon>Streptophyta</taxon>
        <taxon>Embryophyta</taxon>
        <taxon>Tracheophyta</taxon>
        <taxon>Spermatophyta</taxon>
        <taxon>Magnoliopsida</taxon>
        <taxon>Liliopsida</taxon>
        <taxon>Poales</taxon>
        <taxon>Poaceae</taxon>
        <taxon>PACMAD clade</taxon>
        <taxon>Panicoideae</taxon>
        <taxon>Panicodae</taxon>
        <taxon>Paniceae</taxon>
        <taxon>Panicinae</taxon>
        <taxon>Panicum</taxon>
        <taxon>Panicum sect. Panicum</taxon>
    </lineage>
</organism>
<evidence type="ECO:0000256" key="2">
    <source>
        <dbReference type="SAM" id="SignalP"/>
    </source>
</evidence>
<keyword evidence="2" id="KW-0732">Signal</keyword>
<dbReference type="EMBL" id="CM009749">
    <property type="protein sequence ID" value="PUZ75118.1"/>
    <property type="molecule type" value="Genomic_DNA"/>
</dbReference>
<evidence type="ECO:0000313" key="3">
    <source>
        <dbReference type="EMBL" id="PUZ75118.1"/>
    </source>
</evidence>
<name>A0A2T7F4X6_9POAL</name>
<gene>
    <name evidence="3" type="ORF">GQ55_1G123500</name>
</gene>
<protein>
    <submittedName>
        <fullName evidence="3">Uncharacterized protein</fullName>
    </submittedName>
</protein>
<dbReference type="Proteomes" id="UP000244336">
    <property type="component" value="Chromosome 1"/>
</dbReference>
<feature type="chain" id="PRO_5015718468" evidence="2">
    <location>
        <begin position="18"/>
        <end position="206"/>
    </location>
</feature>
<proteinExistence type="predicted"/>
<feature type="signal peptide" evidence="2">
    <location>
        <begin position="1"/>
        <end position="17"/>
    </location>
</feature>
<sequence length="206" mass="22214">MIPFASVSICMITRVLAQRPRAAPCLKRRLRCCCGSATRPGRSSRGPAPLGRAVPSSPIVSASSGCRARVEHTLRLCHPLCCLPLHLSPPSLACTPTPFPRAQPRPNRSPPLQPPSSTSPAWRTSKILGCSSPPLQACKAATGQQQINPHPCQWPLPPWLVHPLHPLLRATAAATSTRRTSLPILPAMVYRCNRTCTSCMCSTNCH</sequence>
<accession>A0A2T7F4X6</accession>
<keyword evidence="4" id="KW-1185">Reference proteome</keyword>
<feature type="compositionally biased region" description="Pro residues" evidence="1">
    <location>
        <begin position="97"/>
        <end position="114"/>
    </location>
</feature>